<evidence type="ECO:0000256" key="9">
    <source>
        <dbReference type="ARBA" id="ARBA00022741"/>
    </source>
</evidence>
<comment type="similarity">
    <text evidence="15">Belongs to the CFAP43 family.</text>
</comment>
<evidence type="ECO:0000256" key="18">
    <source>
        <dbReference type="SAM" id="Coils"/>
    </source>
</evidence>
<evidence type="ECO:0000256" key="11">
    <source>
        <dbReference type="ARBA" id="ARBA00022840"/>
    </source>
</evidence>
<dbReference type="PANTHER" id="PTHR14885:SF1">
    <property type="entry name" value="CILIA- AND FLAGELLA-ASSOCIATED PROTEIN 43"/>
    <property type="match status" value="1"/>
</dbReference>
<evidence type="ECO:0000259" key="20">
    <source>
        <dbReference type="PROSITE" id="PS50011"/>
    </source>
</evidence>
<feature type="domain" description="RBD" evidence="21">
    <location>
        <begin position="1833"/>
        <end position="1906"/>
    </location>
</feature>
<evidence type="ECO:0000313" key="23">
    <source>
        <dbReference type="Proteomes" id="UP000719412"/>
    </source>
</evidence>
<dbReference type="Gene3D" id="2.130.10.10">
    <property type="entry name" value="YVTN repeat-like/Quinoprotein amine dehydrogenase"/>
    <property type="match status" value="1"/>
</dbReference>
<dbReference type="InterPro" id="IPR011009">
    <property type="entry name" value="Kinase-like_dom_sf"/>
</dbReference>
<keyword evidence="9 17" id="KW-0547">Nucleotide-binding</keyword>
<dbReference type="SMART" id="SM00455">
    <property type="entry name" value="RBD"/>
    <property type="match status" value="1"/>
</dbReference>
<keyword evidence="4" id="KW-0963">Cytoplasm</keyword>
<dbReference type="PANTHER" id="PTHR14885">
    <property type="entry name" value="CILIA- AND FLAGELLA-ASSOCIATED PROTEIN 43-RELATED"/>
    <property type="match status" value="1"/>
</dbReference>
<dbReference type="InterPro" id="IPR015943">
    <property type="entry name" value="WD40/YVTN_repeat-like_dom_sf"/>
</dbReference>
<keyword evidence="23" id="KW-1185">Reference proteome</keyword>
<evidence type="ECO:0000256" key="13">
    <source>
        <dbReference type="ARBA" id="ARBA00023212"/>
    </source>
</evidence>
<dbReference type="Gene3D" id="3.30.200.20">
    <property type="entry name" value="Phosphorylase Kinase, domain 1"/>
    <property type="match status" value="1"/>
</dbReference>
<dbReference type="InterPro" id="IPR017441">
    <property type="entry name" value="Protein_kinase_ATP_BS"/>
</dbReference>
<evidence type="ECO:0000256" key="8">
    <source>
        <dbReference type="ARBA" id="ARBA00022737"/>
    </source>
</evidence>
<sequence>MKVTDNETRWAKIGEISSVSFVGKEVLVYGTGCHLIFVNLSTTEELIYTANNARTGDGIQCFVGHRTQSIFAFAEKRTNPTVFVKTYPNFEEISSLKDNAPRGYVNIVFSETSLMVTLGDLPDFTLTVWNWRKNEKIASQDTNIRLCDQLLKCNLSSPVFVAQLAIDTNQLHVWDIFICGKKCILTQHATRLDQECDPFTSVLWTTEGGLFVLDSRGCVYTTAFPESSSLDQVLSKFLTHLYNLLACSWTTIDMSWKSFLKDLSRNLSLTWKESTWFRHSTTESCKEVISLCKLDTTSSLSAIFCLKTIPKEDRNEIGNHQQNRLFLKEHQLARVLEQLQPVDLQALLNQGRIHLQSGTLCRIPHATVSFANSSQVVFAVSFWFFFTPEEDLQVEERSMSKNVLIMHLGKMFPDHHLEKVIECTHPGKYSTSFAWYKFGIAVAGPNNQIRHYKKSGTWSMDWSMVPPQPTYKLFARFEYLIAITTKFDLVQVLPAQNEFKYVKQHETQFDDFCLIYPTGQYLLAMVQERTVNLYKITTGELMSSLELNGRAILVTENPKFPYAAIGFESGVVKLVSAYNPEKMVKMTRFYLTKHPINSIYFNECGTVFVVANLKIGRFFIIEGLPGGEMEIIATYDARRQIANIMMVVSQDCYRIFTIPVTSKKFVGGNVVVRYCIIKNKGTDVKEYSFEEGNSLYVRLVATSGINRDRIFYAIPYHGKTINEVEIKRGDTVAKISKKIVTGHQMRDIFFRLDKRVALTWASDGFVIARSFDFTKNIGMALPHHRMQGGVKKAYVGPHEKHMVSLGRDGVLVCTNLMEKQVNPKLKQELEEILQSPDYKLLFSRRTTGFIPRGIYEGKCYLEVQEMRKLETERLKCHAERQAILYEFALIQRDLQELLTANIEGPENEKLDLKEFNMNTKLFEEKAEYHKKLRKATEVYLSHLIDAHNQISDYMIASYWEKMRIPGTAIRAIFANFEVNNYVLLPEDINREQILEWIRCQRRIERYLNNMSSFQPWEPIEEEKLIEMISSRPSLPVKDEHLAVLSKLEIDAPEIEEPEEDVETKISFSGSDLAKFIEVQDVHYLQNELQTYLQTELHDCYKLREYFNEKFNTSMTQKLKEMSNIKQKNSRLRHIVSELNYFSEEKVNMTIEDPTWEQIETPEAIIHVKDEEVPITPYISPSEQAILDAKAAEAERLRLLLLADDFRERALMAMMNGVLEVRWEDELRKEVPLPKCMVEKEPEAYNEDDLRAVRDYEEKVQFLNSERERYKTLLRAEYGKVSHAVRENIRKFNGRLSDLLLLKLQVDSALTQESLKINRLKLFQHTRKLMFLQEQTILQKIADNDEVVSSLHKLMTSLHDSVVECRNHVESFQVKDKFLDRSFKKDFQDMSIVVQEQANKLYRKRPKVNLRSVNSATSLNELSKCILSSGKPPHTLSNECLEFLKQLDNLDMYIGVPTVVDEHTYALICKHRRLRIEYEIKLKAAQTEVTEAETTSSHFHKRLSHKKERGAKMHAELTHIRNELIHMMCDSDMQIVLPRGLIEIPLTGTFEDFEDAVLICRKDVEGINRIILDFGEKKIKALQTAMHFRRKILALEWEHKRMRMMIQDLGEKIVDIEGVRLTKEIQFYLKCKDKEKTIPFETEVDMIKGSYENTIQDRKDKVNRMKKQINSIRAHDKVVDDKITQLNVDVCEFNLIRDRELDEKERAVIDESASPLDGSSVSVSDAGNISDTMSTDSEDMDIQQQLKNMESVINLTRANIDALNAKFADFQHPPAIYLMEYEDLTCKLHELELQERRLMEQLSNGRESPEEDLEPDQAQFEATKPHYDTLTRPKFLRAHLPNQQRTSVQVREGLTLRDALAKAMKLRNLICEMCCVYLGGTNIIVNWDTDIRLAGTSSIKDVPVEFLLFVINAVQLTTSNIDRISFRSKLIVELGVHQFEVQPGSRRISKMPVKTHDGISLLQVRMTDAYYRALLARSPDFSAGILHPGQAGLGLPHRQPRHPGTLGHHDRSSSAPNVCLNNVKGSGDDCPKSLSLSRTGISDGECLPHCRSTQASPTGSLQPRRPRARSADESKPLLAPRESIEDWEISADEILVGPRVGSGSFGTVYKAHWHGPVAVKTLNVKIPTLAQLQAFKNEVAVLRKTRHVNVLLFMGCVSKPQLAIVTQWCESSSLYKHLHVHETKFALFTLIEIGRQTAQGMDYLHAKNIIHRDLKSNNIFLHDDLTVKIGDFGLATAKTRWSGTRQFRQPSGSILWMAPEVIRMQVDNPYSFQSDVYAFGIVMFEMLAMQLPYSHISNKDQILFMVGRGFLKPDLTKMRSDTPKALRRLTEDCIKFNRDDRPLFRQIHASMEGLLRNHPKINRSASEPNMNRTQLQSDDFIYACASPKTPVAFGPSSFFYSSGTGNI</sequence>
<evidence type="ECO:0000256" key="7">
    <source>
        <dbReference type="ARBA" id="ARBA00022679"/>
    </source>
</evidence>
<keyword evidence="6" id="KW-0853">WD repeat</keyword>
<comment type="caution">
    <text evidence="22">The sequence shown here is derived from an EMBL/GenBank/DDBJ whole genome shotgun (WGS) entry which is preliminary data.</text>
</comment>
<dbReference type="Proteomes" id="UP000719412">
    <property type="component" value="Unassembled WGS sequence"/>
</dbReference>
<feature type="region of interest" description="Disordered" evidence="19">
    <location>
        <begin position="1991"/>
        <end position="2019"/>
    </location>
</feature>
<evidence type="ECO:0000256" key="12">
    <source>
        <dbReference type="ARBA" id="ARBA00023054"/>
    </source>
</evidence>
<dbReference type="InterPro" id="IPR029071">
    <property type="entry name" value="Ubiquitin-like_domsf"/>
</dbReference>
<evidence type="ECO:0000256" key="14">
    <source>
        <dbReference type="ARBA" id="ARBA00023273"/>
    </source>
</evidence>
<gene>
    <name evidence="22" type="ORF">GEV33_012534</name>
</gene>
<evidence type="ECO:0000256" key="5">
    <source>
        <dbReference type="ARBA" id="ARBA00022527"/>
    </source>
</evidence>
<evidence type="ECO:0000256" key="15">
    <source>
        <dbReference type="ARBA" id="ARBA00023605"/>
    </source>
</evidence>
<keyword evidence="13" id="KW-0206">Cytoskeleton</keyword>
<dbReference type="GO" id="GO:0007165">
    <property type="term" value="P:signal transduction"/>
    <property type="evidence" value="ECO:0007669"/>
    <property type="project" value="InterPro"/>
</dbReference>
<feature type="compositionally biased region" description="Polar residues" evidence="19">
    <location>
        <begin position="1716"/>
        <end position="1728"/>
    </location>
</feature>
<dbReference type="InterPro" id="IPR008271">
    <property type="entry name" value="Ser/Thr_kinase_AS"/>
</dbReference>
<evidence type="ECO:0000313" key="22">
    <source>
        <dbReference type="EMBL" id="KAH0810257.1"/>
    </source>
</evidence>
<dbReference type="Gene3D" id="3.10.20.90">
    <property type="entry name" value="Phosphatidylinositol 3-kinase Catalytic Subunit, Chain A, domain 1"/>
    <property type="match status" value="1"/>
</dbReference>
<dbReference type="GO" id="GO:0005524">
    <property type="term" value="F:ATP binding"/>
    <property type="evidence" value="ECO:0007669"/>
    <property type="project" value="UniProtKB-UniRule"/>
</dbReference>
<keyword evidence="12 18" id="KW-0175">Coiled coil</keyword>
<dbReference type="FunFam" id="1.10.510.10:FF:000036">
    <property type="entry name" value="RAF proto-oncogene serine/threonine-protein kinase"/>
    <property type="match status" value="1"/>
</dbReference>
<dbReference type="SMART" id="SM00220">
    <property type="entry name" value="S_TKc"/>
    <property type="match status" value="1"/>
</dbReference>
<feature type="coiled-coil region" evidence="18">
    <location>
        <begin position="1245"/>
        <end position="1272"/>
    </location>
</feature>
<reference evidence="22" key="2">
    <citation type="submission" date="2021-08" db="EMBL/GenBank/DDBJ databases">
        <authorList>
            <person name="Eriksson T."/>
        </authorList>
    </citation>
    <scope>NUCLEOTIDE SEQUENCE</scope>
    <source>
        <strain evidence="22">Stoneville</strain>
        <tissue evidence="22">Whole head</tissue>
    </source>
</reference>
<dbReference type="GO" id="GO:0006950">
    <property type="term" value="P:response to stress"/>
    <property type="evidence" value="ECO:0007669"/>
    <property type="project" value="UniProtKB-ARBA"/>
</dbReference>
<keyword evidence="14" id="KW-0966">Cell projection</keyword>
<dbReference type="GO" id="GO:0004674">
    <property type="term" value="F:protein serine/threonine kinase activity"/>
    <property type="evidence" value="ECO:0007669"/>
    <property type="project" value="UniProtKB-KW"/>
</dbReference>
<dbReference type="PROSITE" id="PS50898">
    <property type="entry name" value="RBD"/>
    <property type="match status" value="1"/>
</dbReference>
<evidence type="ECO:0000256" key="6">
    <source>
        <dbReference type="ARBA" id="ARBA00022574"/>
    </source>
</evidence>
<evidence type="ECO:0000256" key="10">
    <source>
        <dbReference type="ARBA" id="ARBA00022777"/>
    </source>
</evidence>
<dbReference type="EC" id="2.7.11.1" evidence="3"/>
<accession>A0A8J6HA43</accession>
<proteinExistence type="inferred from homology"/>
<feature type="compositionally biased region" description="Polar residues" evidence="19">
    <location>
        <begin position="2050"/>
        <end position="2060"/>
    </location>
</feature>
<feature type="binding site" evidence="17">
    <location>
        <position position="2119"/>
    </location>
    <ligand>
        <name>ATP</name>
        <dbReference type="ChEBI" id="CHEBI:30616"/>
    </ligand>
</feature>
<evidence type="ECO:0000259" key="21">
    <source>
        <dbReference type="PROSITE" id="PS50898"/>
    </source>
</evidence>
<dbReference type="CDD" id="cd14062">
    <property type="entry name" value="STKc_Raf"/>
    <property type="match status" value="1"/>
</dbReference>
<dbReference type="PROSITE" id="PS00107">
    <property type="entry name" value="PROTEIN_KINASE_ATP"/>
    <property type="match status" value="1"/>
</dbReference>
<dbReference type="EMBL" id="JABDTM020027611">
    <property type="protein sequence ID" value="KAH0810257.1"/>
    <property type="molecule type" value="Genomic_DNA"/>
</dbReference>
<evidence type="ECO:0000256" key="1">
    <source>
        <dbReference type="ARBA" id="ARBA00004430"/>
    </source>
</evidence>
<name>A0A8J6HA43_TENMO</name>
<dbReference type="SUPFAM" id="SSF56112">
    <property type="entry name" value="Protein kinase-like (PK-like)"/>
    <property type="match status" value="1"/>
</dbReference>
<evidence type="ECO:0000256" key="17">
    <source>
        <dbReference type="PROSITE-ProRule" id="PRU10141"/>
    </source>
</evidence>
<dbReference type="CDD" id="cd01816">
    <property type="entry name" value="RBD_RAF"/>
    <property type="match status" value="1"/>
</dbReference>
<dbReference type="GO" id="GO:0003341">
    <property type="term" value="P:cilium movement"/>
    <property type="evidence" value="ECO:0007669"/>
    <property type="project" value="UniProtKB-ARBA"/>
</dbReference>
<reference evidence="22" key="1">
    <citation type="journal article" date="2020" name="J Insects Food Feed">
        <title>The yellow mealworm (Tenebrio molitor) genome: a resource for the emerging insects as food and feed industry.</title>
        <authorList>
            <person name="Eriksson T."/>
            <person name="Andere A."/>
            <person name="Kelstrup H."/>
            <person name="Emery V."/>
            <person name="Picard C."/>
        </authorList>
    </citation>
    <scope>NUCLEOTIDE SEQUENCE</scope>
    <source>
        <strain evidence="22">Stoneville</strain>
        <tissue evidence="22">Whole head</tissue>
    </source>
</reference>
<dbReference type="Pfam" id="PF07714">
    <property type="entry name" value="PK_Tyr_Ser-Thr"/>
    <property type="match status" value="1"/>
</dbReference>
<dbReference type="FunFam" id="3.30.200.20:FF:000024">
    <property type="entry name" value="B-Raf proto-oncogene serine/threonine-protein kinase"/>
    <property type="match status" value="1"/>
</dbReference>
<dbReference type="PROSITE" id="PS00108">
    <property type="entry name" value="PROTEIN_KINASE_ST"/>
    <property type="match status" value="1"/>
</dbReference>
<feature type="region of interest" description="Disordered" evidence="19">
    <location>
        <begin position="2045"/>
        <end position="2076"/>
    </location>
</feature>
<keyword evidence="8" id="KW-0677">Repeat</keyword>
<dbReference type="Pfam" id="PF02196">
    <property type="entry name" value="RBD"/>
    <property type="match status" value="1"/>
</dbReference>
<comment type="subcellular location">
    <subcellularLocation>
        <location evidence="1">Cytoplasm</location>
        <location evidence="1">Cytoskeleton</location>
        <location evidence="1">Cilium axoneme</location>
    </subcellularLocation>
</comment>
<dbReference type="PROSITE" id="PS50011">
    <property type="entry name" value="PROTEIN_KINASE_DOM"/>
    <property type="match status" value="1"/>
</dbReference>
<dbReference type="InterPro" id="IPR001245">
    <property type="entry name" value="Ser-Thr/Tyr_kinase_cat_dom"/>
</dbReference>
<keyword evidence="7" id="KW-0808">Transferase</keyword>
<dbReference type="GO" id="GO:0060271">
    <property type="term" value="P:cilium assembly"/>
    <property type="evidence" value="ECO:0007669"/>
    <property type="project" value="TreeGrafter"/>
</dbReference>
<dbReference type="SUPFAM" id="SSF50978">
    <property type="entry name" value="WD40 repeat-like"/>
    <property type="match status" value="2"/>
</dbReference>
<keyword evidence="5" id="KW-0723">Serine/threonine-protein kinase</keyword>
<comment type="similarity">
    <text evidence="2">Belongs to the protein kinase superfamily. TKL Ser/Thr protein kinase family. RAF subfamily.</text>
</comment>
<evidence type="ECO:0000256" key="16">
    <source>
        <dbReference type="ARBA" id="ARBA00023662"/>
    </source>
</evidence>
<keyword evidence="11 17" id="KW-0067">ATP-binding</keyword>
<dbReference type="Gene3D" id="1.10.510.10">
    <property type="entry name" value="Transferase(Phosphotransferase) domain 1"/>
    <property type="match status" value="1"/>
</dbReference>
<dbReference type="InterPro" id="IPR000719">
    <property type="entry name" value="Prot_kinase_dom"/>
</dbReference>
<evidence type="ECO:0000256" key="3">
    <source>
        <dbReference type="ARBA" id="ARBA00012513"/>
    </source>
</evidence>
<feature type="domain" description="Protein kinase" evidence="20">
    <location>
        <begin position="2093"/>
        <end position="2360"/>
    </location>
</feature>
<feature type="region of interest" description="Disordered" evidence="19">
    <location>
        <begin position="1711"/>
        <end position="1736"/>
    </location>
</feature>
<keyword evidence="10" id="KW-0418">Kinase</keyword>
<dbReference type="GO" id="GO:0005930">
    <property type="term" value="C:axoneme"/>
    <property type="evidence" value="ECO:0007669"/>
    <property type="project" value="UniProtKB-SubCell"/>
</dbReference>
<evidence type="ECO:0000256" key="4">
    <source>
        <dbReference type="ARBA" id="ARBA00022490"/>
    </source>
</evidence>
<dbReference type="Pfam" id="PF25828">
    <property type="entry name" value="CC_Cfap43"/>
    <property type="match status" value="1"/>
</dbReference>
<dbReference type="InterPro" id="IPR036322">
    <property type="entry name" value="WD40_repeat_dom_sf"/>
</dbReference>
<dbReference type="SUPFAM" id="SSF54236">
    <property type="entry name" value="Ubiquitin-like"/>
    <property type="match status" value="1"/>
</dbReference>
<evidence type="ECO:0000256" key="19">
    <source>
        <dbReference type="SAM" id="MobiDB-lite"/>
    </source>
</evidence>
<feature type="coiled-coil region" evidence="18">
    <location>
        <begin position="1745"/>
        <end position="1800"/>
    </location>
</feature>
<dbReference type="InterPro" id="IPR003116">
    <property type="entry name" value="RBD_dom"/>
</dbReference>
<evidence type="ECO:0000256" key="2">
    <source>
        <dbReference type="ARBA" id="ARBA00010507"/>
    </source>
</evidence>
<protein>
    <recommendedName>
        <fullName evidence="16">Cilia- and flagella-associated protein 43</fullName>
        <ecNumber evidence="3">2.7.11.1</ecNumber>
    </recommendedName>
</protein>
<organism evidence="22 23">
    <name type="scientific">Tenebrio molitor</name>
    <name type="common">Yellow mealworm beetle</name>
    <dbReference type="NCBI Taxonomy" id="7067"/>
    <lineage>
        <taxon>Eukaryota</taxon>
        <taxon>Metazoa</taxon>
        <taxon>Ecdysozoa</taxon>
        <taxon>Arthropoda</taxon>
        <taxon>Hexapoda</taxon>
        <taxon>Insecta</taxon>
        <taxon>Pterygota</taxon>
        <taxon>Neoptera</taxon>
        <taxon>Endopterygota</taxon>
        <taxon>Coleoptera</taxon>
        <taxon>Polyphaga</taxon>
        <taxon>Cucujiformia</taxon>
        <taxon>Tenebrionidae</taxon>
        <taxon>Tenebrio</taxon>
    </lineage>
</organism>